<name>A0AAV9ZLR8_9AGAR</name>
<dbReference type="Proteomes" id="UP001362999">
    <property type="component" value="Unassembled WGS sequence"/>
</dbReference>
<organism evidence="6 7">
    <name type="scientific">Favolaschia claudopus</name>
    <dbReference type="NCBI Taxonomy" id="2862362"/>
    <lineage>
        <taxon>Eukaryota</taxon>
        <taxon>Fungi</taxon>
        <taxon>Dikarya</taxon>
        <taxon>Basidiomycota</taxon>
        <taxon>Agaricomycotina</taxon>
        <taxon>Agaricomycetes</taxon>
        <taxon>Agaricomycetidae</taxon>
        <taxon>Agaricales</taxon>
        <taxon>Marasmiineae</taxon>
        <taxon>Mycenaceae</taxon>
        <taxon>Favolaschia</taxon>
    </lineage>
</organism>
<keyword evidence="2 4" id="KW-0863">Zinc-finger</keyword>
<dbReference type="Gene3D" id="6.10.140.2220">
    <property type="match status" value="1"/>
</dbReference>
<evidence type="ECO:0000259" key="5">
    <source>
        <dbReference type="PROSITE" id="PS50865"/>
    </source>
</evidence>
<accession>A0AAV9ZLR8</accession>
<evidence type="ECO:0000256" key="2">
    <source>
        <dbReference type="ARBA" id="ARBA00022771"/>
    </source>
</evidence>
<dbReference type="Pfam" id="PF01753">
    <property type="entry name" value="zf-MYND"/>
    <property type="match status" value="1"/>
</dbReference>
<evidence type="ECO:0000313" key="7">
    <source>
        <dbReference type="Proteomes" id="UP001362999"/>
    </source>
</evidence>
<evidence type="ECO:0000256" key="4">
    <source>
        <dbReference type="PROSITE-ProRule" id="PRU00134"/>
    </source>
</evidence>
<reference evidence="6 7" key="1">
    <citation type="journal article" date="2024" name="J Genomics">
        <title>Draft genome sequencing and assembly of Favolaschia claudopus CIRM-BRFM 2984 isolated from oak limbs.</title>
        <authorList>
            <person name="Navarro D."/>
            <person name="Drula E."/>
            <person name="Chaduli D."/>
            <person name="Cazenave R."/>
            <person name="Ahrendt S."/>
            <person name="Wang J."/>
            <person name="Lipzen A."/>
            <person name="Daum C."/>
            <person name="Barry K."/>
            <person name="Grigoriev I.V."/>
            <person name="Favel A."/>
            <person name="Rosso M.N."/>
            <person name="Martin F."/>
        </authorList>
    </citation>
    <scope>NUCLEOTIDE SEQUENCE [LARGE SCALE GENOMIC DNA]</scope>
    <source>
        <strain evidence="6 7">CIRM-BRFM 2984</strain>
    </source>
</reference>
<dbReference type="PROSITE" id="PS50865">
    <property type="entry name" value="ZF_MYND_2"/>
    <property type="match status" value="1"/>
</dbReference>
<comment type="caution">
    <text evidence="6">The sequence shown here is derived from an EMBL/GenBank/DDBJ whole genome shotgun (WGS) entry which is preliminary data.</text>
</comment>
<evidence type="ECO:0000313" key="6">
    <source>
        <dbReference type="EMBL" id="KAK6985159.1"/>
    </source>
</evidence>
<feature type="non-terminal residue" evidence="6">
    <location>
        <position position="1"/>
    </location>
</feature>
<keyword evidence="1" id="KW-0479">Metal-binding</keyword>
<evidence type="ECO:0000256" key="3">
    <source>
        <dbReference type="ARBA" id="ARBA00022833"/>
    </source>
</evidence>
<evidence type="ECO:0000256" key="1">
    <source>
        <dbReference type="ARBA" id="ARBA00022723"/>
    </source>
</evidence>
<dbReference type="AlphaFoldDB" id="A0AAV9ZLR8"/>
<gene>
    <name evidence="6" type="ORF">R3P38DRAFT_3450607</name>
</gene>
<dbReference type="SUPFAM" id="SSF144232">
    <property type="entry name" value="HIT/MYND zinc finger-like"/>
    <property type="match status" value="1"/>
</dbReference>
<dbReference type="EMBL" id="JAWWNJ010000132">
    <property type="protein sequence ID" value="KAK6985159.1"/>
    <property type="molecule type" value="Genomic_DNA"/>
</dbReference>
<sequence>LKSYLADLEKNKVPKSGKPPVANDASDLAWKSLLNLRGLPLSNLLLASTLRSQVVDAWSGIFAWCCYFHGQRVYAETVSENAAKAIATISSLILALYVDADMKIPIKATIGVLALCTRLCMHPASPTAPFILLSILQSSTTIDNMDEIVIAADDDSKKIARILILKLQLIISQSPIPAEHTFHFVHALTNFLSIPDHPLAWTLLADTATWVVSRMLSLVAPLIGTNGSQNYSRCVHTGLTFLERALVEHNCPRSVSQAVDAGLLEAICILSTTVDRGDFAPCKPPLQHILRDILPSNLMYLSVIKMMKREHKDISPKLVDATVMKSYLCDDWMSWVLLLYTRARIAKLPKEIRGVGRVACEYANCSKTGRKSELHACGGCMYMYYCSRECQRNAWPTHRTLCKLKKSSTAREHYSLCFSLYSNLNVVVGGVPMLLDSDASFIPQLMFTDAQVHLPHLRKVTKRDFPNEPVENFMLSIDYTNVNYPAGTCSLKNINTYVFPPSENQSMDPANRNAQNQEMLNVVLRKPRCYTFIESIFMFGKERKTRNVVMGRSLWFSPRSDNVQSALDWQNDRCENHEPELGLRERFMSLTV</sequence>
<proteinExistence type="predicted"/>
<dbReference type="GO" id="GO:0008270">
    <property type="term" value="F:zinc ion binding"/>
    <property type="evidence" value="ECO:0007669"/>
    <property type="project" value="UniProtKB-KW"/>
</dbReference>
<dbReference type="InterPro" id="IPR002893">
    <property type="entry name" value="Znf_MYND"/>
</dbReference>
<feature type="domain" description="MYND-type" evidence="5">
    <location>
        <begin position="365"/>
        <end position="402"/>
    </location>
</feature>
<keyword evidence="3" id="KW-0862">Zinc</keyword>
<protein>
    <submittedName>
        <fullName evidence="6">MYND-type domain-containing protein</fullName>
    </submittedName>
</protein>
<keyword evidence="7" id="KW-1185">Reference proteome</keyword>